<name>A0ACB8XGU3_ARCLA</name>
<reference evidence="1 2" key="2">
    <citation type="journal article" date="2022" name="Mol. Ecol. Resour.">
        <title>The genomes of chicory, endive, great burdock and yacon provide insights into Asteraceae paleo-polyploidization history and plant inulin production.</title>
        <authorList>
            <person name="Fan W."/>
            <person name="Wang S."/>
            <person name="Wang H."/>
            <person name="Wang A."/>
            <person name="Jiang F."/>
            <person name="Liu H."/>
            <person name="Zhao H."/>
            <person name="Xu D."/>
            <person name="Zhang Y."/>
        </authorList>
    </citation>
    <scope>NUCLEOTIDE SEQUENCE [LARGE SCALE GENOMIC DNA]</scope>
    <source>
        <strain evidence="2">cv. Niubang</strain>
    </source>
</reference>
<comment type="caution">
    <text evidence="1">The sequence shown here is derived from an EMBL/GenBank/DDBJ whole genome shotgun (WGS) entry which is preliminary data.</text>
</comment>
<evidence type="ECO:0000313" key="1">
    <source>
        <dbReference type="EMBL" id="KAI3666807.1"/>
    </source>
</evidence>
<sequence>MFSRRTLLHTNQGHALLLLLSIKCKEGMDVDEEDGEEGDEEENDTDDSEEDDGNSHQGASCSRVDHQFVRDDAIILTLYDSFP</sequence>
<organism evidence="1 2">
    <name type="scientific">Arctium lappa</name>
    <name type="common">Greater burdock</name>
    <name type="synonym">Lappa major</name>
    <dbReference type="NCBI Taxonomy" id="4217"/>
    <lineage>
        <taxon>Eukaryota</taxon>
        <taxon>Viridiplantae</taxon>
        <taxon>Streptophyta</taxon>
        <taxon>Embryophyta</taxon>
        <taxon>Tracheophyta</taxon>
        <taxon>Spermatophyta</taxon>
        <taxon>Magnoliopsida</taxon>
        <taxon>eudicotyledons</taxon>
        <taxon>Gunneridae</taxon>
        <taxon>Pentapetalae</taxon>
        <taxon>asterids</taxon>
        <taxon>campanulids</taxon>
        <taxon>Asterales</taxon>
        <taxon>Asteraceae</taxon>
        <taxon>Carduoideae</taxon>
        <taxon>Cardueae</taxon>
        <taxon>Arctiinae</taxon>
        <taxon>Arctium</taxon>
    </lineage>
</organism>
<protein>
    <submittedName>
        <fullName evidence="1">Uncharacterized protein</fullName>
    </submittedName>
</protein>
<evidence type="ECO:0000313" key="2">
    <source>
        <dbReference type="Proteomes" id="UP001055879"/>
    </source>
</evidence>
<dbReference type="EMBL" id="CM042063">
    <property type="protein sequence ID" value="KAI3666807.1"/>
    <property type="molecule type" value="Genomic_DNA"/>
</dbReference>
<dbReference type="Proteomes" id="UP001055879">
    <property type="component" value="Linkage Group LG17"/>
</dbReference>
<reference evidence="2" key="1">
    <citation type="journal article" date="2022" name="Mol. Ecol. Resour.">
        <title>The genomes of chicory, endive, great burdock and yacon provide insights into Asteraceae palaeo-polyploidization history and plant inulin production.</title>
        <authorList>
            <person name="Fan W."/>
            <person name="Wang S."/>
            <person name="Wang H."/>
            <person name="Wang A."/>
            <person name="Jiang F."/>
            <person name="Liu H."/>
            <person name="Zhao H."/>
            <person name="Xu D."/>
            <person name="Zhang Y."/>
        </authorList>
    </citation>
    <scope>NUCLEOTIDE SEQUENCE [LARGE SCALE GENOMIC DNA]</scope>
    <source>
        <strain evidence="2">cv. Niubang</strain>
    </source>
</reference>
<proteinExistence type="predicted"/>
<accession>A0ACB8XGU3</accession>
<gene>
    <name evidence="1" type="ORF">L6452_41844</name>
</gene>
<keyword evidence="2" id="KW-1185">Reference proteome</keyword>